<evidence type="ECO:0000259" key="10">
    <source>
        <dbReference type="Pfam" id="PF02463"/>
    </source>
</evidence>
<evidence type="ECO:0000256" key="9">
    <source>
        <dbReference type="SAM" id="Coils"/>
    </source>
</evidence>
<dbReference type="GO" id="GO:0005524">
    <property type="term" value="F:ATP binding"/>
    <property type="evidence" value="ECO:0007669"/>
    <property type="project" value="UniProtKB-KW"/>
</dbReference>
<feature type="coiled-coil region" evidence="9">
    <location>
        <begin position="160"/>
        <end position="187"/>
    </location>
</feature>
<evidence type="ECO:0000256" key="3">
    <source>
        <dbReference type="ARBA" id="ARBA00021315"/>
    </source>
</evidence>
<keyword evidence="6" id="KW-0067">ATP-binding</keyword>
<protein>
    <recommendedName>
        <fullName evidence="3">DNA repair protein RecN</fullName>
    </recommendedName>
    <alternativeName>
        <fullName evidence="8">Recombination protein N</fullName>
    </alternativeName>
</protein>
<evidence type="ECO:0000256" key="6">
    <source>
        <dbReference type="ARBA" id="ARBA00022840"/>
    </source>
</evidence>
<feature type="domain" description="RecF/RecN/SMC N-terminal" evidence="10">
    <location>
        <begin position="2"/>
        <end position="508"/>
    </location>
</feature>
<dbReference type="GO" id="GO:0043590">
    <property type="term" value="C:bacterial nucleoid"/>
    <property type="evidence" value="ECO:0007669"/>
    <property type="project" value="TreeGrafter"/>
</dbReference>
<dbReference type="AlphaFoldDB" id="A0A3B0RYJ6"/>
<dbReference type="PIRSF" id="PIRSF003128">
    <property type="entry name" value="RecN"/>
    <property type="match status" value="1"/>
</dbReference>
<evidence type="ECO:0000256" key="7">
    <source>
        <dbReference type="ARBA" id="ARBA00023204"/>
    </source>
</evidence>
<evidence type="ECO:0000256" key="5">
    <source>
        <dbReference type="ARBA" id="ARBA00022763"/>
    </source>
</evidence>
<dbReference type="InterPro" id="IPR003395">
    <property type="entry name" value="RecF/RecN/SMC_N"/>
</dbReference>
<dbReference type="NCBIfam" id="TIGR00634">
    <property type="entry name" value="recN"/>
    <property type="match status" value="1"/>
</dbReference>
<dbReference type="EMBL" id="UOED01000130">
    <property type="protein sequence ID" value="VAV98650.1"/>
    <property type="molecule type" value="Genomic_DNA"/>
</dbReference>
<comment type="similarity">
    <text evidence="2">Belongs to the RecN family.</text>
</comment>
<evidence type="ECO:0000256" key="1">
    <source>
        <dbReference type="ARBA" id="ARBA00003618"/>
    </source>
</evidence>
<dbReference type="GO" id="GO:0006310">
    <property type="term" value="P:DNA recombination"/>
    <property type="evidence" value="ECO:0007669"/>
    <property type="project" value="InterPro"/>
</dbReference>
<organism evidence="11">
    <name type="scientific">hydrothermal vent metagenome</name>
    <dbReference type="NCBI Taxonomy" id="652676"/>
    <lineage>
        <taxon>unclassified sequences</taxon>
        <taxon>metagenomes</taxon>
        <taxon>ecological metagenomes</taxon>
    </lineage>
</organism>
<dbReference type="Gene3D" id="3.40.50.300">
    <property type="entry name" value="P-loop containing nucleotide triphosphate hydrolases"/>
    <property type="match status" value="2"/>
</dbReference>
<dbReference type="InterPro" id="IPR004604">
    <property type="entry name" value="DNA_recomb/repair_RecN"/>
</dbReference>
<comment type="function">
    <text evidence="1">May be involved in recombinational repair of damaged DNA.</text>
</comment>
<keyword evidence="7" id="KW-0234">DNA repair</keyword>
<sequence>MLNSLTIHNIVLIDRLHIDFEDGLCVLSGETGAGKSILMDSLGLAMGGRGGRDLVRHGADQASVTADFYLQDSHMVWSFLDEQSLSHESGQVILRRTLTRDGRSRAYINDQPVSITLLREVGDMLVEIHGQHDERGLLNAAGHRKILDDYGHYDELRIAVRQSHQTLISLEEQLAEEEAKLAKVKADEDYIRHNLQELEVLSPVPGEESQLADERSRMMQGEQMSDGLQDILSGLLNKNGIDAALRSLLRRLSRMAGQDKGILDPVVNSLDRAANETSEAIAGLEEILRNLEFNPHELENTEERLFALRAAARKHNCLVDDLARLLTDFEQQLRALEFGDGEVHRLKAEITVARAGFDQAVMDLSAARAEAAEALDQLVNGELPPLKMEKARFRTQLVPLDRDEWGSDGGERIEFQISTNPGAPFGGLIKVASGGELSRFILALKVVLARKTTVPTLVFDEIDRGVGGAVADAVGERLKRLADEAQILVITHSPQVAARAVNHWLIEKAEKQAGGDVFTNIISLDQDRRQEEIARMLAGAKITDAARAAAASLIRG</sequence>
<proteinExistence type="inferred from homology"/>
<name>A0A3B0RYJ6_9ZZZZ</name>
<evidence type="ECO:0000256" key="4">
    <source>
        <dbReference type="ARBA" id="ARBA00022741"/>
    </source>
</evidence>
<evidence type="ECO:0000256" key="2">
    <source>
        <dbReference type="ARBA" id="ARBA00009441"/>
    </source>
</evidence>
<dbReference type="GO" id="GO:0009432">
    <property type="term" value="P:SOS response"/>
    <property type="evidence" value="ECO:0007669"/>
    <property type="project" value="TreeGrafter"/>
</dbReference>
<keyword evidence="5" id="KW-0227">DNA damage</keyword>
<dbReference type="GO" id="GO:0006281">
    <property type="term" value="P:DNA repair"/>
    <property type="evidence" value="ECO:0007669"/>
    <property type="project" value="UniProtKB-KW"/>
</dbReference>
<dbReference type="PANTHER" id="PTHR11059">
    <property type="entry name" value="DNA REPAIR PROTEIN RECN"/>
    <property type="match status" value="1"/>
</dbReference>
<gene>
    <name evidence="11" type="ORF">MNBD_ALPHA02-2169</name>
</gene>
<evidence type="ECO:0000313" key="11">
    <source>
        <dbReference type="EMBL" id="VAV98650.1"/>
    </source>
</evidence>
<keyword evidence="9" id="KW-0175">Coiled coil</keyword>
<dbReference type="InterPro" id="IPR027417">
    <property type="entry name" value="P-loop_NTPase"/>
</dbReference>
<dbReference type="CDD" id="cd03241">
    <property type="entry name" value="ABC_RecN"/>
    <property type="match status" value="2"/>
</dbReference>
<accession>A0A3B0RYJ6</accession>
<reference evidence="11" key="1">
    <citation type="submission" date="2018-06" db="EMBL/GenBank/DDBJ databases">
        <authorList>
            <person name="Zhirakovskaya E."/>
        </authorList>
    </citation>
    <scope>NUCLEOTIDE SEQUENCE</scope>
</reference>
<dbReference type="Pfam" id="PF02463">
    <property type="entry name" value="SMC_N"/>
    <property type="match status" value="1"/>
</dbReference>
<dbReference type="SUPFAM" id="SSF52540">
    <property type="entry name" value="P-loop containing nucleoside triphosphate hydrolases"/>
    <property type="match status" value="1"/>
</dbReference>
<dbReference type="PANTHER" id="PTHR11059:SF0">
    <property type="entry name" value="DNA REPAIR PROTEIN RECN"/>
    <property type="match status" value="1"/>
</dbReference>
<keyword evidence="4" id="KW-0547">Nucleotide-binding</keyword>
<evidence type="ECO:0000256" key="8">
    <source>
        <dbReference type="ARBA" id="ARBA00033408"/>
    </source>
</evidence>